<dbReference type="Proteomes" id="UP000230750">
    <property type="component" value="Unassembled WGS sequence"/>
</dbReference>
<feature type="compositionally biased region" description="Basic and acidic residues" evidence="1">
    <location>
        <begin position="128"/>
        <end position="143"/>
    </location>
</feature>
<feature type="compositionally biased region" description="Polar residues" evidence="1">
    <location>
        <begin position="523"/>
        <end position="554"/>
    </location>
</feature>
<proteinExistence type="predicted"/>
<evidence type="ECO:0000313" key="3">
    <source>
        <dbReference type="Proteomes" id="UP000230750"/>
    </source>
</evidence>
<dbReference type="EMBL" id="MRZV01000877">
    <property type="protein sequence ID" value="PIK43088.1"/>
    <property type="molecule type" value="Genomic_DNA"/>
</dbReference>
<feature type="region of interest" description="Disordered" evidence="1">
    <location>
        <begin position="1"/>
        <end position="237"/>
    </location>
</feature>
<feature type="compositionally biased region" description="Polar residues" evidence="1">
    <location>
        <begin position="209"/>
        <end position="220"/>
    </location>
</feature>
<organism evidence="2 3">
    <name type="scientific">Stichopus japonicus</name>
    <name type="common">Sea cucumber</name>
    <dbReference type="NCBI Taxonomy" id="307972"/>
    <lineage>
        <taxon>Eukaryota</taxon>
        <taxon>Metazoa</taxon>
        <taxon>Echinodermata</taxon>
        <taxon>Eleutherozoa</taxon>
        <taxon>Echinozoa</taxon>
        <taxon>Holothuroidea</taxon>
        <taxon>Aspidochirotacea</taxon>
        <taxon>Aspidochirotida</taxon>
        <taxon>Stichopodidae</taxon>
        <taxon>Apostichopus</taxon>
    </lineage>
</organism>
<feature type="compositionally biased region" description="Basic and acidic residues" evidence="1">
    <location>
        <begin position="221"/>
        <end position="230"/>
    </location>
</feature>
<sequence length="748" mass="82940">MSTSGEPIPFQRGWRKPGLVVAQNTKPSAQSLHHAGAIPKRKEKKESHKVENKDDESSAKQKRHVKRRVTSDVSRKKERDQHVPKVNSSGFTDPGKDQGRVWDAPNRNTPNHGNLNKITRKHFRQQKSTRENKIGQKATREVCETAPNSLPVKRQSSDGGNEPSSNFSRGQSHDKSSTTRPPAVGVRVKDSKTVQSVGGESHGSLPPDGNNNSQGTSNDSRIVKHSEKQTESSSPVGSLHIFRENCNPLSSELINQSDMDERIPNSSVRSLRSNQVGSQASEGGVMNSSPLLMATQEQQSDGHSLASGLTSPMSNSNSLETFSPRDRISLDSSSPLSRTYPALDGDRVVDRQRNLNFSRLQNRITPAEQNAYSRFQRDNLERLTTERTVSLGTRDEVDSESSSDEHDDDLLSYELFRLGSPEIRTNASSSFSERPRVVRASRNVSPFSSLSNRDGQDLNSSPISDENELNLFGGRELRGMRSISPLVQEPPARLLSRQTNRDDYTAFRNRQIQRDRERVRQRLVNTASDGTLLQPQSSHSPRQSIYSTASSRLPSLTPLRHGEALSHQSPTRDSLLGATRSSETPPPSPTQETFRSRRDGENVTNHLALMACPLFAPLLFELPPAIMIQMLTSARQELGDEFVQLLIENIVLSLLAQQMHDAGLTSDTGDLVGSRPPPATEELIENLTKRKITAEMKVVVTDELSVHSLQAVDSCKIFYFASFSFGFSGLFEILTSRRTDLGDACLFH</sequence>
<evidence type="ECO:0000256" key="1">
    <source>
        <dbReference type="SAM" id="MobiDB-lite"/>
    </source>
</evidence>
<comment type="caution">
    <text evidence="2">The sequence shown here is derived from an EMBL/GenBank/DDBJ whole genome shotgun (WGS) entry which is preliminary data.</text>
</comment>
<evidence type="ECO:0000313" key="2">
    <source>
        <dbReference type="EMBL" id="PIK43088.1"/>
    </source>
</evidence>
<feature type="compositionally biased region" description="Polar residues" evidence="1">
    <location>
        <begin position="157"/>
        <end position="170"/>
    </location>
</feature>
<accession>A0A2G8K510</accession>
<feature type="region of interest" description="Disordered" evidence="1">
    <location>
        <begin position="264"/>
        <end position="285"/>
    </location>
</feature>
<feature type="region of interest" description="Disordered" evidence="1">
    <location>
        <begin position="488"/>
        <end position="598"/>
    </location>
</feature>
<feature type="region of interest" description="Disordered" evidence="1">
    <location>
        <begin position="446"/>
        <end position="467"/>
    </location>
</feature>
<feature type="compositionally biased region" description="Polar residues" evidence="1">
    <location>
        <begin position="22"/>
        <end position="31"/>
    </location>
</feature>
<feature type="compositionally biased region" description="Basic and acidic residues" evidence="1">
    <location>
        <begin position="69"/>
        <end position="83"/>
    </location>
</feature>
<feature type="compositionally biased region" description="Basic and acidic residues" evidence="1">
    <location>
        <begin position="44"/>
        <end position="59"/>
    </location>
</feature>
<keyword evidence="3" id="KW-1185">Reference proteome</keyword>
<feature type="compositionally biased region" description="Polar residues" evidence="1">
    <location>
        <begin position="298"/>
        <end position="321"/>
    </location>
</feature>
<gene>
    <name evidence="2" type="ORF">BSL78_20064</name>
</gene>
<protein>
    <submittedName>
        <fullName evidence="2">Putative E3 ubiquitin-protein ligase RNF12</fullName>
    </submittedName>
</protein>
<feature type="compositionally biased region" description="Polar residues" evidence="1">
    <location>
        <begin position="106"/>
        <end position="117"/>
    </location>
</feature>
<dbReference type="OrthoDB" id="21204at2759"/>
<name>A0A2G8K510_STIJA</name>
<dbReference type="AlphaFoldDB" id="A0A2G8K510"/>
<feature type="compositionally biased region" description="Polar residues" evidence="1">
    <location>
        <begin position="446"/>
        <end position="464"/>
    </location>
</feature>
<feature type="compositionally biased region" description="Basic residues" evidence="1">
    <location>
        <begin position="118"/>
        <end position="127"/>
    </location>
</feature>
<reference evidence="2 3" key="1">
    <citation type="journal article" date="2017" name="PLoS Biol.">
        <title>The sea cucumber genome provides insights into morphological evolution and visceral regeneration.</title>
        <authorList>
            <person name="Zhang X."/>
            <person name="Sun L."/>
            <person name="Yuan J."/>
            <person name="Sun Y."/>
            <person name="Gao Y."/>
            <person name="Zhang L."/>
            <person name="Li S."/>
            <person name="Dai H."/>
            <person name="Hamel J.F."/>
            <person name="Liu C."/>
            <person name="Yu Y."/>
            <person name="Liu S."/>
            <person name="Lin W."/>
            <person name="Guo K."/>
            <person name="Jin S."/>
            <person name="Xu P."/>
            <person name="Storey K.B."/>
            <person name="Huan P."/>
            <person name="Zhang T."/>
            <person name="Zhou Y."/>
            <person name="Zhang J."/>
            <person name="Lin C."/>
            <person name="Li X."/>
            <person name="Xing L."/>
            <person name="Huo D."/>
            <person name="Sun M."/>
            <person name="Wang L."/>
            <person name="Mercier A."/>
            <person name="Li F."/>
            <person name="Yang H."/>
            <person name="Xiang J."/>
        </authorList>
    </citation>
    <scope>NUCLEOTIDE SEQUENCE [LARGE SCALE GENOMIC DNA]</scope>
    <source>
        <strain evidence="2">Shaxun</strain>
        <tissue evidence="2">Muscle</tissue>
    </source>
</reference>
<feature type="region of interest" description="Disordered" evidence="1">
    <location>
        <begin position="298"/>
        <end position="347"/>
    </location>
</feature>